<dbReference type="RefSeq" id="XP_003058780.1">
    <property type="nucleotide sequence ID" value="XM_003058734.1"/>
</dbReference>
<comment type="subcellular location">
    <subcellularLocation>
        <location evidence="1">Mitochondrion inner membrane</location>
        <topology evidence="1">Peripheral membrane protein</topology>
        <orientation evidence="1">Intermembrane side</orientation>
    </subcellularLocation>
    <subcellularLocation>
        <location evidence="10">Mitochondrion outer membrane</location>
        <topology evidence="10">Peripheral membrane protein</topology>
        <orientation evidence="10">Intermembrane side</orientation>
    </subcellularLocation>
</comment>
<dbReference type="GO" id="GO:0006644">
    <property type="term" value="P:phospholipid metabolic process"/>
    <property type="evidence" value="ECO:0007669"/>
    <property type="project" value="InterPro"/>
</dbReference>
<dbReference type="GO" id="GO:0008374">
    <property type="term" value="F:O-acyltransferase activity"/>
    <property type="evidence" value="ECO:0007669"/>
    <property type="project" value="TreeGrafter"/>
</dbReference>
<comment type="catalytic activity">
    <reaction evidence="11">
        <text>1'-[1,2-diacyl-sn-glycero-3-phospho],3'-[1-acyl-sn-glycero-3-phospho]-glycerol + a 1,2-diacyl-sn-glycero-3-phosphocholine = a cardiolipin + a 1-acyl-sn-glycero-3-phosphocholine</text>
        <dbReference type="Rhea" id="RHEA:33731"/>
        <dbReference type="ChEBI" id="CHEBI:57643"/>
        <dbReference type="ChEBI" id="CHEBI:58168"/>
        <dbReference type="ChEBI" id="CHEBI:62237"/>
        <dbReference type="ChEBI" id="CHEBI:64743"/>
    </reaction>
    <physiologicalReaction direction="left-to-right" evidence="11">
        <dbReference type="Rhea" id="RHEA:33732"/>
    </physiologicalReaction>
    <physiologicalReaction direction="right-to-left" evidence="11">
        <dbReference type="Rhea" id="RHEA:33733"/>
    </physiologicalReaction>
</comment>
<proteinExistence type="inferred from homology"/>
<name>C1MT17_MICPC</name>
<dbReference type="KEGG" id="mpp:MICPUCDRAFT_11236"/>
<dbReference type="STRING" id="564608.C1MT17"/>
<feature type="non-terminal residue" evidence="14">
    <location>
        <position position="207"/>
    </location>
</feature>
<evidence type="ECO:0000256" key="11">
    <source>
        <dbReference type="ARBA" id="ARBA00047906"/>
    </source>
</evidence>
<dbReference type="Proteomes" id="UP000001876">
    <property type="component" value="Unassembled WGS sequence"/>
</dbReference>
<keyword evidence="7" id="KW-0496">Mitochondrion</keyword>
<dbReference type="OMA" id="TTGWFNT"/>
<organism evidence="15">
    <name type="scientific">Micromonas pusilla (strain CCMP1545)</name>
    <name type="common">Picoplanktonic green alga</name>
    <dbReference type="NCBI Taxonomy" id="564608"/>
    <lineage>
        <taxon>Eukaryota</taxon>
        <taxon>Viridiplantae</taxon>
        <taxon>Chlorophyta</taxon>
        <taxon>Mamiellophyceae</taxon>
        <taxon>Mamiellales</taxon>
        <taxon>Mamiellaceae</taxon>
        <taxon>Micromonas</taxon>
    </lineage>
</organism>
<evidence type="ECO:0000256" key="6">
    <source>
        <dbReference type="ARBA" id="ARBA00023098"/>
    </source>
</evidence>
<keyword evidence="3" id="KW-0808">Transferase</keyword>
<dbReference type="SUPFAM" id="SSF69593">
    <property type="entry name" value="Glycerol-3-phosphate (1)-acyltransferase"/>
    <property type="match status" value="1"/>
</dbReference>
<gene>
    <name evidence="14" type="ORF">MICPUCDRAFT_11236</name>
</gene>
<keyword evidence="6" id="KW-0443">Lipid metabolism</keyword>
<evidence type="ECO:0000256" key="3">
    <source>
        <dbReference type="ARBA" id="ARBA00022679"/>
    </source>
</evidence>
<evidence type="ECO:0000256" key="4">
    <source>
        <dbReference type="ARBA" id="ARBA00022787"/>
    </source>
</evidence>
<dbReference type="GeneID" id="9683767"/>
<reference evidence="14 15" key="1">
    <citation type="journal article" date="2009" name="Science">
        <title>Green evolution and dynamic adaptations revealed by genomes of the marine picoeukaryotes Micromonas.</title>
        <authorList>
            <person name="Worden A.Z."/>
            <person name="Lee J.H."/>
            <person name="Mock T."/>
            <person name="Rouze P."/>
            <person name="Simmons M.P."/>
            <person name="Aerts A.L."/>
            <person name="Allen A.E."/>
            <person name="Cuvelier M.L."/>
            <person name="Derelle E."/>
            <person name="Everett M.V."/>
            <person name="Foulon E."/>
            <person name="Grimwood J."/>
            <person name="Gundlach H."/>
            <person name="Henrissat B."/>
            <person name="Napoli C."/>
            <person name="McDonald S.M."/>
            <person name="Parker M.S."/>
            <person name="Rombauts S."/>
            <person name="Salamov A."/>
            <person name="Von Dassow P."/>
            <person name="Badger J.H."/>
            <person name="Coutinho P.M."/>
            <person name="Demir E."/>
            <person name="Dubchak I."/>
            <person name="Gentemann C."/>
            <person name="Eikrem W."/>
            <person name="Gready J.E."/>
            <person name="John U."/>
            <person name="Lanier W."/>
            <person name="Lindquist E.A."/>
            <person name="Lucas S."/>
            <person name="Mayer K.F."/>
            <person name="Moreau H."/>
            <person name="Not F."/>
            <person name="Otillar R."/>
            <person name="Panaud O."/>
            <person name="Pangilinan J."/>
            <person name="Paulsen I."/>
            <person name="Piegu B."/>
            <person name="Poliakov A."/>
            <person name="Robbens S."/>
            <person name="Schmutz J."/>
            <person name="Toulza E."/>
            <person name="Wyss T."/>
            <person name="Zelensky A."/>
            <person name="Zhou K."/>
            <person name="Armbrust E.V."/>
            <person name="Bhattacharya D."/>
            <person name="Goodenough U.W."/>
            <person name="Van de Peer Y."/>
            <person name="Grigoriev I.V."/>
        </authorList>
    </citation>
    <scope>NUCLEOTIDE SEQUENCE [LARGE SCALE GENOMIC DNA]</scope>
    <source>
        <strain evidence="14 15">CCMP1545</strain>
    </source>
</reference>
<dbReference type="SMART" id="SM00563">
    <property type="entry name" value="PlsC"/>
    <property type="match status" value="1"/>
</dbReference>
<dbReference type="CDD" id="cd07989">
    <property type="entry name" value="LPLAT_AGPAT-like"/>
    <property type="match status" value="1"/>
</dbReference>
<evidence type="ECO:0000256" key="7">
    <source>
        <dbReference type="ARBA" id="ARBA00023128"/>
    </source>
</evidence>
<dbReference type="OrthoDB" id="193467at2759"/>
<evidence type="ECO:0000256" key="5">
    <source>
        <dbReference type="ARBA" id="ARBA00022792"/>
    </source>
</evidence>
<accession>C1MT17</accession>
<keyword evidence="15" id="KW-1185">Reference proteome</keyword>
<evidence type="ECO:0000256" key="2">
    <source>
        <dbReference type="ARBA" id="ARBA00010524"/>
    </source>
</evidence>
<dbReference type="GO" id="GO:0005743">
    <property type="term" value="C:mitochondrial inner membrane"/>
    <property type="evidence" value="ECO:0007669"/>
    <property type="project" value="UniProtKB-SubCell"/>
</dbReference>
<dbReference type="Pfam" id="PF01553">
    <property type="entry name" value="Acyltransferase"/>
    <property type="match status" value="1"/>
</dbReference>
<evidence type="ECO:0000256" key="1">
    <source>
        <dbReference type="ARBA" id="ARBA00004137"/>
    </source>
</evidence>
<dbReference type="GO" id="GO:0005741">
    <property type="term" value="C:mitochondrial outer membrane"/>
    <property type="evidence" value="ECO:0007669"/>
    <property type="project" value="UniProtKB-SubCell"/>
</dbReference>
<sequence>VLGVVSRFSRFVLTWMNTTTVSNYDALLDNMTKRERPRGLITVSNHASTFDDPGVLSALIPPAYFATEREHGGIRWTMCTKEICASGPWTHKFFAAGKTVPISRGGGVNQAVMRTMAERVSVGDWLHIFPEGRVSPPDEKQGELGRLKWGLGKMLCDVHELGGPPPVVLPFWHTGMERVKPYGVGVLRAGERIHVTVGEPIDFGDLV</sequence>
<evidence type="ECO:0000313" key="14">
    <source>
        <dbReference type="EMBL" id="EEH57235.1"/>
    </source>
</evidence>
<evidence type="ECO:0000259" key="13">
    <source>
        <dbReference type="SMART" id="SM00563"/>
    </source>
</evidence>
<feature type="domain" description="Phospholipid/glycerol acyltransferase" evidence="13">
    <location>
        <begin position="40"/>
        <end position="176"/>
    </location>
</feature>
<keyword evidence="5" id="KW-0999">Mitochondrion inner membrane</keyword>
<dbReference type="InterPro" id="IPR000872">
    <property type="entry name" value="Tafazzin"/>
</dbReference>
<protein>
    <recommendedName>
        <fullName evidence="12">Tafazzin family protein</fullName>
    </recommendedName>
</protein>
<dbReference type="PRINTS" id="PR00979">
    <property type="entry name" value="TAFAZZIN"/>
</dbReference>
<dbReference type="PANTHER" id="PTHR12497:SF0">
    <property type="entry name" value="TAFAZZIN"/>
    <property type="match status" value="1"/>
</dbReference>
<dbReference type="PANTHER" id="PTHR12497">
    <property type="entry name" value="TAZ PROTEIN TAFAZZIN"/>
    <property type="match status" value="1"/>
</dbReference>
<evidence type="ECO:0000256" key="8">
    <source>
        <dbReference type="ARBA" id="ARBA00023136"/>
    </source>
</evidence>
<dbReference type="AlphaFoldDB" id="C1MT17"/>
<dbReference type="eggNOG" id="KOG2847">
    <property type="taxonomic scope" value="Eukaryota"/>
</dbReference>
<evidence type="ECO:0000313" key="15">
    <source>
        <dbReference type="Proteomes" id="UP000001876"/>
    </source>
</evidence>
<keyword evidence="8" id="KW-0472">Membrane</keyword>
<keyword evidence="4" id="KW-1000">Mitochondrion outer membrane</keyword>
<evidence type="ECO:0000256" key="9">
    <source>
        <dbReference type="ARBA" id="ARBA00023315"/>
    </source>
</evidence>
<comment type="similarity">
    <text evidence="2 12">Belongs to the taffazin family.</text>
</comment>
<feature type="non-terminal residue" evidence="14">
    <location>
        <position position="1"/>
    </location>
</feature>
<evidence type="ECO:0000256" key="10">
    <source>
        <dbReference type="ARBA" id="ARBA00024323"/>
    </source>
</evidence>
<dbReference type="EMBL" id="GG663739">
    <property type="protein sequence ID" value="EEH57235.1"/>
    <property type="molecule type" value="Genomic_DNA"/>
</dbReference>
<evidence type="ECO:0000256" key="12">
    <source>
        <dbReference type="RuleBase" id="RU365062"/>
    </source>
</evidence>
<dbReference type="InterPro" id="IPR002123">
    <property type="entry name" value="Plipid/glycerol_acylTrfase"/>
</dbReference>
<keyword evidence="9" id="KW-0012">Acyltransferase</keyword>